<organism evidence="2 3">
    <name type="scientific">Oryza sativa subsp. indica</name>
    <name type="common">Rice</name>
    <dbReference type="NCBI Taxonomy" id="39946"/>
    <lineage>
        <taxon>Eukaryota</taxon>
        <taxon>Viridiplantae</taxon>
        <taxon>Streptophyta</taxon>
        <taxon>Embryophyta</taxon>
        <taxon>Tracheophyta</taxon>
        <taxon>Spermatophyta</taxon>
        <taxon>Magnoliopsida</taxon>
        <taxon>Liliopsida</taxon>
        <taxon>Poales</taxon>
        <taxon>Poaceae</taxon>
        <taxon>BOP clade</taxon>
        <taxon>Oryzoideae</taxon>
        <taxon>Oryzeae</taxon>
        <taxon>Oryzinae</taxon>
        <taxon>Oryza</taxon>
        <taxon>Oryza sativa</taxon>
    </lineage>
</organism>
<dbReference type="EMBL" id="CM000137">
    <property type="protein sequence ID" value="EEC69455.1"/>
    <property type="molecule type" value="Genomic_DNA"/>
</dbReference>
<name>B8BMD5_ORYSI</name>
<feature type="transmembrane region" description="Helical" evidence="1">
    <location>
        <begin position="277"/>
        <end position="295"/>
    </location>
</feature>
<keyword evidence="1" id="KW-0472">Membrane</keyword>
<dbReference type="AlphaFoldDB" id="B8BMD5"/>
<keyword evidence="1" id="KW-0812">Transmembrane</keyword>
<proteinExistence type="predicted"/>
<keyword evidence="1" id="KW-1133">Transmembrane helix</keyword>
<dbReference type="PANTHER" id="PTHR33115">
    <property type="entry name" value="ARM REPEAT SUPERFAMILY PROTEIN"/>
    <property type="match status" value="1"/>
</dbReference>
<accession>B8BMD5</accession>
<feature type="transmembrane region" description="Helical" evidence="1">
    <location>
        <begin position="238"/>
        <end position="256"/>
    </location>
</feature>
<dbReference type="STRING" id="39946.B8BMD5"/>
<dbReference type="Gene3D" id="1.25.10.10">
    <property type="entry name" value="Leucine-rich Repeat Variant"/>
    <property type="match status" value="1"/>
</dbReference>
<feature type="transmembrane region" description="Helical" evidence="1">
    <location>
        <begin position="127"/>
        <end position="146"/>
    </location>
</feature>
<feature type="transmembrane region" description="Helical" evidence="1">
    <location>
        <begin position="211"/>
        <end position="232"/>
    </location>
</feature>
<dbReference type="SUPFAM" id="SSF48371">
    <property type="entry name" value="ARM repeat"/>
    <property type="match status" value="1"/>
</dbReference>
<evidence type="ECO:0000313" key="3">
    <source>
        <dbReference type="Proteomes" id="UP000007015"/>
    </source>
</evidence>
<sequence>MWSTSSYAAPEWQQSGTPLAWMNNRSPPCRSLKVSGTSLHPDNPPLYESGTLSSLPSCGIFGNDTTTRSSIPLTNLLHLQLASTLHICKGRMTSGMEPVDDSEWEEVSSINNYALFMGHMSMAVKGLGYLLVLWTTVILLGGFVSILGKKDFWCLTIITLVQTAGVSDIFLNEKLRYTWRSFLGFFSATDTLETERGAISWFYGRSRSRSYYLNNLVVVAIWLLHLFVFAAIICPLAVLYMFGLIITTAISACRLIQHDYGGEVNNGGANLKSALKFVYSIALLQGVLFCYRFTLCYEQKRLVDLVVNKYHFVASLSESVMAYMQETMIGCEKDPPFVKGRNLVTYAVGLTKSGSPDDFLSGVRILDSLLNTPMYKYNFFLEVEVEVEEQKAMVKQLLLSASYSQDGGLHTLLQSLDCMRADNAEARERAARIVAHLAGDLHLEQFPQGIHCIASLLEGPPKDYDGNIPVNYRELMLQGLSILMKLAAHEDCQRSINKTEGLLAKIMAPLRSGLLNHNDDPNSAWYRTVRASMVVILRLVDAPGQTGKELRRKISGDVEAMASMERILGCQGCGLGSFHDSSLFMQALDIYTRMHEHTLSNIATREYFIEKLLLIFTHQVHKEANIIFGLAVVGEKLATLCSHGKANAKIILQVKDDVVGDLTKILVQDRYPKEYRISAAKILEQLCVHHTDDDEYIQSLKEALKVKSPEVLVRTLRAESADRQMLAAVLSLIVTMTRNLMDAEDLPPLIDAINREANGFSILAELQSMVTKLSMKSKVTIVNRLNELKLITEIFILIVRHGGRYTVEEAENLMKSLWKAARNMSEIEDIMVISGCSSSLKTLGSLVKEAEELLPRERASEMEVIIEHPSCVNRNQIN</sequence>
<evidence type="ECO:0000256" key="1">
    <source>
        <dbReference type="SAM" id="Phobius"/>
    </source>
</evidence>
<reference evidence="2 3" key="1">
    <citation type="journal article" date="2005" name="PLoS Biol.">
        <title>The genomes of Oryza sativa: a history of duplications.</title>
        <authorList>
            <person name="Yu J."/>
            <person name="Wang J."/>
            <person name="Lin W."/>
            <person name="Li S."/>
            <person name="Li H."/>
            <person name="Zhou J."/>
            <person name="Ni P."/>
            <person name="Dong W."/>
            <person name="Hu S."/>
            <person name="Zeng C."/>
            <person name="Zhang J."/>
            <person name="Zhang Y."/>
            <person name="Li R."/>
            <person name="Xu Z."/>
            <person name="Li S."/>
            <person name="Li X."/>
            <person name="Zheng H."/>
            <person name="Cong L."/>
            <person name="Lin L."/>
            <person name="Yin J."/>
            <person name="Geng J."/>
            <person name="Li G."/>
            <person name="Shi J."/>
            <person name="Liu J."/>
            <person name="Lv H."/>
            <person name="Li J."/>
            <person name="Wang J."/>
            <person name="Deng Y."/>
            <person name="Ran L."/>
            <person name="Shi X."/>
            <person name="Wang X."/>
            <person name="Wu Q."/>
            <person name="Li C."/>
            <person name="Ren X."/>
            <person name="Wang J."/>
            <person name="Wang X."/>
            <person name="Li D."/>
            <person name="Liu D."/>
            <person name="Zhang X."/>
            <person name="Ji Z."/>
            <person name="Zhao W."/>
            <person name="Sun Y."/>
            <person name="Zhang Z."/>
            <person name="Bao J."/>
            <person name="Han Y."/>
            <person name="Dong L."/>
            <person name="Ji J."/>
            <person name="Chen P."/>
            <person name="Wu S."/>
            <person name="Liu J."/>
            <person name="Xiao Y."/>
            <person name="Bu D."/>
            <person name="Tan J."/>
            <person name="Yang L."/>
            <person name="Ye C."/>
            <person name="Zhang J."/>
            <person name="Xu J."/>
            <person name="Zhou Y."/>
            <person name="Yu Y."/>
            <person name="Zhang B."/>
            <person name="Zhuang S."/>
            <person name="Wei H."/>
            <person name="Liu B."/>
            <person name="Lei M."/>
            <person name="Yu H."/>
            <person name="Li Y."/>
            <person name="Xu H."/>
            <person name="Wei S."/>
            <person name="He X."/>
            <person name="Fang L."/>
            <person name="Zhang Z."/>
            <person name="Zhang Y."/>
            <person name="Huang X."/>
            <person name="Su Z."/>
            <person name="Tong W."/>
            <person name="Li J."/>
            <person name="Tong Z."/>
            <person name="Li S."/>
            <person name="Ye J."/>
            <person name="Wang L."/>
            <person name="Fang L."/>
            <person name="Lei T."/>
            <person name="Chen C."/>
            <person name="Chen H."/>
            <person name="Xu Z."/>
            <person name="Li H."/>
            <person name="Huang H."/>
            <person name="Zhang F."/>
            <person name="Xu H."/>
            <person name="Li N."/>
            <person name="Zhao C."/>
            <person name="Li S."/>
            <person name="Dong L."/>
            <person name="Huang Y."/>
            <person name="Li L."/>
            <person name="Xi Y."/>
            <person name="Qi Q."/>
            <person name="Li W."/>
            <person name="Zhang B."/>
            <person name="Hu W."/>
            <person name="Zhang Y."/>
            <person name="Tian X."/>
            <person name="Jiao Y."/>
            <person name="Liang X."/>
            <person name="Jin J."/>
            <person name="Gao L."/>
            <person name="Zheng W."/>
            <person name="Hao B."/>
            <person name="Liu S."/>
            <person name="Wang W."/>
            <person name="Yuan L."/>
            <person name="Cao M."/>
            <person name="McDermott J."/>
            <person name="Samudrala R."/>
            <person name="Wang J."/>
            <person name="Wong G.K."/>
            <person name="Yang H."/>
        </authorList>
    </citation>
    <scope>NUCLEOTIDE SEQUENCE [LARGE SCALE GENOMIC DNA]</scope>
    <source>
        <strain evidence="3">cv. 93-11</strain>
    </source>
</reference>
<dbReference type="InterPro" id="IPR011989">
    <property type="entry name" value="ARM-like"/>
</dbReference>
<dbReference type="InterPro" id="IPR016024">
    <property type="entry name" value="ARM-type_fold"/>
</dbReference>
<dbReference type="HOGENOM" id="CLU_009953_1_0_1"/>
<dbReference type="OMA" id="FFLEVEV"/>
<keyword evidence="3" id="KW-1185">Reference proteome</keyword>
<evidence type="ECO:0000313" key="2">
    <source>
        <dbReference type="EMBL" id="EEC69455.1"/>
    </source>
</evidence>
<dbReference type="Gramene" id="BGIOSGA037546-TA">
    <property type="protein sequence ID" value="BGIOSGA037546-PA"/>
    <property type="gene ID" value="BGIOSGA037546"/>
</dbReference>
<dbReference type="Proteomes" id="UP000007015">
    <property type="component" value="Chromosome 12"/>
</dbReference>
<gene>
    <name evidence="2" type="ORF">OsI_38646</name>
</gene>
<protein>
    <submittedName>
        <fullName evidence="2">Uncharacterized protein</fullName>
    </submittedName>
</protein>
<dbReference type="PANTHER" id="PTHR33115:SF22">
    <property type="entry name" value="OS12G0449900 PROTEIN"/>
    <property type="match status" value="1"/>
</dbReference>
<feature type="transmembrane region" description="Helical" evidence="1">
    <location>
        <begin position="152"/>
        <end position="171"/>
    </location>
</feature>